<gene>
    <name evidence="9" type="ORF">A2024_00680</name>
</gene>
<protein>
    <submittedName>
        <fullName evidence="9">Hydrogenase accessory protein HypB</fullName>
    </submittedName>
</protein>
<evidence type="ECO:0000256" key="2">
    <source>
        <dbReference type="ARBA" id="ARBA00022596"/>
    </source>
</evidence>
<dbReference type="PIRSF" id="PIRSF005624">
    <property type="entry name" value="Ni-bind_GTPase"/>
    <property type="match status" value="1"/>
</dbReference>
<proteinExistence type="inferred from homology"/>
<dbReference type="Gene3D" id="3.40.50.300">
    <property type="entry name" value="P-loop containing nucleotide triphosphate hydrolases"/>
    <property type="match status" value="1"/>
</dbReference>
<keyword evidence="3" id="KW-0479">Metal-binding</keyword>
<dbReference type="NCBIfam" id="TIGR00073">
    <property type="entry name" value="hypB"/>
    <property type="match status" value="1"/>
</dbReference>
<dbReference type="InterPro" id="IPR003495">
    <property type="entry name" value="CobW/HypB/UreG_nucleotide-bd"/>
</dbReference>
<evidence type="ECO:0000256" key="5">
    <source>
        <dbReference type="ARBA" id="ARBA00022801"/>
    </source>
</evidence>
<dbReference type="GO" id="GO:0005525">
    <property type="term" value="F:GTP binding"/>
    <property type="evidence" value="ECO:0007669"/>
    <property type="project" value="UniProtKB-KW"/>
</dbReference>
<keyword evidence="2" id="KW-0533">Nickel</keyword>
<dbReference type="GO" id="GO:0003924">
    <property type="term" value="F:GTPase activity"/>
    <property type="evidence" value="ECO:0007669"/>
    <property type="project" value="InterPro"/>
</dbReference>
<evidence type="ECO:0000256" key="1">
    <source>
        <dbReference type="ARBA" id="ARBA00006211"/>
    </source>
</evidence>
<dbReference type="InterPro" id="IPR027417">
    <property type="entry name" value="P-loop_NTPase"/>
</dbReference>
<dbReference type="AlphaFoldDB" id="A0A1F5R4T1"/>
<dbReference type="EMBL" id="MFFM01000041">
    <property type="protein sequence ID" value="OGF09436.1"/>
    <property type="molecule type" value="Genomic_DNA"/>
</dbReference>
<name>A0A1F5R4T1_9BACT</name>
<dbReference type="GO" id="GO:0008270">
    <property type="term" value="F:zinc ion binding"/>
    <property type="evidence" value="ECO:0007669"/>
    <property type="project" value="TreeGrafter"/>
</dbReference>
<dbReference type="Proteomes" id="UP000177230">
    <property type="component" value="Unassembled WGS sequence"/>
</dbReference>
<comment type="similarity">
    <text evidence="1">Belongs to the SIMIBI class G3E GTPase family. HypB/HupM subfamily.</text>
</comment>
<evidence type="ECO:0000313" key="10">
    <source>
        <dbReference type="Proteomes" id="UP000177230"/>
    </source>
</evidence>
<keyword evidence="7" id="KW-0342">GTP-binding</keyword>
<keyword evidence="5" id="KW-0378">Hydrolase</keyword>
<organism evidence="9 10">
    <name type="scientific">Candidatus Edwardsbacteria bacterium GWF2_54_11</name>
    <dbReference type="NCBI Taxonomy" id="1817851"/>
    <lineage>
        <taxon>Bacteria</taxon>
        <taxon>Candidatus Edwardsiibacteriota</taxon>
    </lineage>
</organism>
<dbReference type="CDD" id="cd05390">
    <property type="entry name" value="HypB"/>
    <property type="match status" value="1"/>
</dbReference>
<reference evidence="9 10" key="1">
    <citation type="journal article" date="2016" name="Nat. Commun.">
        <title>Thousands of microbial genomes shed light on interconnected biogeochemical processes in an aquifer system.</title>
        <authorList>
            <person name="Anantharaman K."/>
            <person name="Brown C.T."/>
            <person name="Hug L.A."/>
            <person name="Sharon I."/>
            <person name="Castelle C.J."/>
            <person name="Probst A.J."/>
            <person name="Thomas B.C."/>
            <person name="Singh A."/>
            <person name="Wilkins M.J."/>
            <person name="Karaoz U."/>
            <person name="Brodie E.L."/>
            <person name="Williams K.H."/>
            <person name="Hubbard S.S."/>
            <person name="Banfield J.F."/>
        </authorList>
    </citation>
    <scope>NUCLEOTIDE SEQUENCE [LARGE SCALE GENOMIC DNA]</scope>
</reference>
<dbReference type="GO" id="GO:0016151">
    <property type="term" value="F:nickel cation binding"/>
    <property type="evidence" value="ECO:0007669"/>
    <property type="project" value="InterPro"/>
</dbReference>
<dbReference type="SUPFAM" id="SSF52540">
    <property type="entry name" value="P-loop containing nucleoside triphosphate hydrolases"/>
    <property type="match status" value="1"/>
</dbReference>
<keyword evidence="6" id="KW-0862">Zinc</keyword>
<accession>A0A1F5R4T1</accession>
<evidence type="ECO:0000256" key="7">
    <source>
        <dbReference type="ARBA" id="ARBA00023134"/>
    </source>
</evidence>
<dbReference type="GO" id="GO:0051604">
    <property type="term" value="P:protein maturation"/>
    <property type="evidence" value="ECO:0007669"/>
    <property type="project" value="InterPro"/>
</dbReference>
<dbReference type="InterPro" id="IPR004392">
    <property type="entry name" value="Hyd_mat_HypB"/>
</dbReference>
<comment type="caution">
    <text evidence="9">The sequence shown here is derived from an EMBL/GenBank/DDBJ whole genome shotgun (WGS) entry which is preliminary data.</text>
</comment>
<dbReference type="PANTHER" id="PTHR30134:SF2">
    <property type="entry name" value="HYDROGENASE MATURATION FACTOR HYPB"/>
    <property type="match status" value="1"/>
</dbReference>
<sequence>MTEIKILKNILDQNRHRADENRAVFQKHGILALNFIASPGAGKTTLLERTISGLKGKMEFAVIEGDITGDYDARRLAALGIPVVQINTEGGCHLDAGMVHRAFQDFQLDKTDILAVENVGNLVCPAEFDLGEAFKVVVLSVPEGDDKPAKYPLIFSEAGAVIFSKIDLLEAVNFDLEKARADVRRINREAPIFELSAATGQGMAEWVDWLAARAAEQGKSKWG</sequence>
<evidence type="ECO:0000259" key="8">
    <source>
        <dbReference type="Pfam" id="PF02492"/>
    </source>
</evidence>
<dbReference type="PANTHER" id="PTHR30134">
    <property type="entry name" value="HYDROGENASE PROTEIN ASSEMBLY PROTEIN, NICKEL CHAPERONE"/>
    <property type="match status" value="1"/>
</dbReference>
<feature type="domain" description="CobW/HypB/UreG nucleotide-binding" evidence="8">
    <location>
        <begin position="38"/>
        <end position="193"/>
    </location>
</feature>
<evidence type="ECO:0000256" key="6">
    <source>
        <dbReference type="ARBA" id="ARBA00022833"/>
    </source>
</evidence>
<dbReference type="Pfam" id="PF02492">
    <property type="entry name" value="cobW"/>
    <property type="match status" value="1"/>
</dbReference>
<evidence type="ECO:0000256" key="4">
    <source>
        <dbReference type="ARBA" id="ARBA00022741"/>
    </source>
</evidence>
<evidence type="ECO:0000313" key="9">
    <source>
        <dbReference type="EMBL" id="OGF09436.1"/>
    </source>
</evidence>
<keyword evidence="4" id="KW-0547">Nucleotide-binding</keyword>
<evidence type="ECO:0000256" key="3">
    <source>
        <dbReference type="ARBA" id="ARBA00022723"/>
    </source>
</evidence>